<keyword evidence="5" id="KW-0539">Nucleus</keyword>
<reference evidence="8" key="1">
    <citation type="submission" date="2013-11" db="EMBL/GenBank/DDBJ databases">
        <title>Genome sequence of the fusiform rust pathogen reveals effectors for host alternation and coevolution with pine.</title>
        <authorList>
            <consortium name="DOE Joint Genome Institute"/>
            <person name="Smith K."/>
            <person name="Pendleton A."/>
            <person name="Kubisiak T."/>
            <person name="Anderson C."/>
            <person name="Salamov A."/>
            <person name="Aerts A."/>
            <person name="Riley R."/>
            <person name="Clum A."/>
            <person name="Lindquist E."/>
            <person name="Ence D."/>
            <person name="Campbell M."/>
            <person name="Kronenberg Z."/>
            <person name="Feau N."/>
            <person name="Dhillon B."/>
            <person name="Hamelin R."/>
            <person name="Burleigh J."/>
            <person name="Smith J."/>
            <person name="Yandell M."/>
            <person name="Nelson C."/>
            <person name="Grigoriev I."/>
            <person name="Davis J."/>
        </authorList>
    </citation>
    <scope>NUCLEOTIDE SEQUENCE</scope>
    <source>
        <strain evidence="8">G11</strain>
    </source>
</reference>
<feature type="region of interest" description="Disordered" evidence="6">
    <location>
        <begin position="94"/>
        <end position="175"/>
    </location>
</feature>
<evidence type="ECO:0000256" key="5">
    <source>
        <dbReference type="ARBA" id="ARBA00023242"/>
    </source>
</evidence>
<dbReference type="GO" id="GO:0008270">
    <property type="term" value="F:zinc ion binding"/>
    <property type="evidence" value="ECO:0007669"/>
    <property type="project" value="UniProtKB-KW"/>
</dbReference>
<name>A0A9P6NGB9_9BASI</name>
<dbReference type="Gene3D" id="3.30.1740.10">
    <property type="entry name" value="Zinc finger, PARP-type"/>
    <property type="match status" value="1"/>
</dbReference>
<keyword evidence="3" id="KW-0863">Zinc-finger</keyword>
<dbReference type="AlphaFoldDB" id="A0A9P6NGB9"/>
<dbReference type="GO" id="GO:0005634">
    <property type="term" value="C:nucleus"/>
    <property type="evidence" value="ECO:0007669"/>
    <property type="project" value="UniProtKB-SubCell"/>
</dbReference>
<evidence type="ECO:0000259" key="7">
    <source>
        <dbReference type="PROSITE" id="PS50064"/>
    </source>
</evidence>
<evidence type="ECO:0000313" key="9">
    <source>
        <dbReference type="Proteomes" id="UP000886653"/>
    </source>
</evidence>
<dbReference type="Pfam" id="PF00645">
    <property type="entry name" value="zf-PARP"/>
    <property type="match status" value="1"/>
</dbReference>
<evidence type="ECO:0000256" key="3">
    <source>
        <dbReference type="ARBA" id="ARBA00022771"/>
    </source>
</evidence>
<accession>A0A9P6NGB9</accession>
<dbReference type="OrthoDB" id="429950at2759"/>
<dbReference type="PROSITE" id="PS50064">
    <property type="entry name" value="ZF_PARP_2"/>
    <property type="match status" value="1"/>
</dbReference>
<dbReference type="InterPro" id="IPR036957">
    <property type="entry name" value="Znf_PARP_sf"/>
</dbReference>
<keyword evidence="9" id="KW-1185">Reference proteome</keyword>
<evidence type="ECO:0000256" key="2">
    <source>
        <dbReference type="ARBA" id="ARBA00022723"/>
    </source>
</evidence>
<comment type="caution">
    <text evidence="8">The sequence shown here is derived from an EMBL/GenBank/DDBJ whole genome shotgun (WGS) entry which is preliminary data.</text>
</comment>
<sequence length="175" mass="19344">MVAYRIEYGTRAQAKCQRKELCEGVKIGKGELRFGTYVKMSINGDERGGFKWRHWYCMTPAVIKNLSESLDGAVEELDGFEELRAEDQEKVRTAIAEGQIDPADIPATANQPKGEDEAGEEGATSKKRKRAPAKKTAKAADGDGENVDREAKPKAKRVYKKKPKVVEEPIEAGSD</sequence>
<evidence type="ECO:0000256" key="1">
    <source>
        <dbReference type="ARBA" id="ARBA00004123"/>
    </source>
</evidence>
<dbReference type="InterPro" id="IPR001510">
    <property type="entry name" value="Znf_PARP"/>
</dbReference>
<feature type="compositionally biased region" description="Basic residues" evidence="6">
    <location>
        <begin position="154"/>
        <end position="163"/>
    </location>
</feature>
<protein>
    <recommendedName>
        <fullName evidence="7">PARP-type domain-containing protein</fullName>
    </recommendedName>
</protein>
<keyword evidence="4" id="KW-0862">Zinc</keyword>
<evidence type="ECO:0000256" key="4">
    <source>
        <dbReference type="ARBA" id="ARBA00022833"/>
    </source>
</evidence>
<dbReference type="EMBL" id="MU167328">
    <property type="protein sequence ID" value="KAG0143101.1"/>
    <property type="molecule type" value="Genomic_DNA"/>
</dbReference>
<feature type="domain" description="PARP-type" evidence="7">
    <location>
        <begin position="4"/>
        <end position="99"/>
    </location>
</feature>
<evidence type="ECO:0000313" key="8">
    <source>
        <dbReference type="EMBL" id="KAG0143101.1"/>
    </source>
</evidence>
<organism evidence="8 9">
    <name type="scientific">Cronartium quercuum f. sp. fusiforme G11</name>
    <dbReference type="NCBI Taxonomy" id="708437"/>
    <lineage>
        <taxon>Eukaryota</taxon>
        <taxon>Fungi</taxon>
        <taxon>Dikarya</taxon>
        <taxon>Basidiomycota</taxon>
        <taxon>Pucciniomycotina</taxon>
        <taxon>Pucciniomycetes</taxon>
        <taxon>Pucciniales</taxon>
        <taxon>Coleosporiaceae</taxon>
        <taxon>Cronartium</taxon>
    </lineage>
</organism>
<proteinExistence type="predicted"/>
<dbReference type="SMART" id="SM01336">
    <property type="entry name" value="zf-PARP"/>
    <property type="match status" value="1"/>
</dbReference>
<evidence type="ECO:0000256" key="6">
    <source>
        <dbReference type="SAM" id="MobiDB-lite"/>
    </source>
</evidence>
<comment type="subcellular location">
    <subcellularLocation>
        <location evidence="1">Nucleus</location>
    </subcellularLocation>
</comment>
<gene>
    <name evidence="8" type="ORF">CROQUDRAFT_673142</name>
</gene>
<feature type="compositionally biased region" description="Basic residues" evidence="6">
    <location>
        <begin position="125"/>
        <end position="137"/>
    </location>
</feature>
<dbReference type="Proteomes" id="UP000886653">
    <property type="component" value="Unassembled WGS sequence"/>
</dbReference>
<keyword evidence="2" id="KW-0479">Metal-binding</keyword>
<feature type="compositionally biased region" description="Basic and acidic residues" evidence="6">
    <location>
        <begin position="138"/>
        <end position="153"/>
    </location>
</feature>
<dbReference type="GO" id="GO:0003677">
    <property type="term" value="F:DNA binding"/>
    <property type="evidence" value="ECO:0007669"/>
    <property type="project" value="InterPro"/>
</dbReference>
<dbReference type="SUPFAM" id="SSF57716">
    <property type="entry name" value="Glucocorticoid receptor-like (DNA-binding domain)"/>
    <property type="match status" value="1"/>
</dbReference>